<keyword evidence="4" id="KW-1185">Reference proteome</keyword>
<accession>A0ABU6TBL1</accession>
<proteinExistence type="predicted"/>
<evidence type="ECO:0000256" key="2">
    <source>
        <dbReference type="SAM" id="Phobius"/>
    </source>
</evidence>
<keyword evidence="2" id="KW-0812">Transmembrane</keyword>
<feature type="region of interest" description="Disordered" evidence="1">
    <location>
        <begin position="1"/>
        <end position="23"/>
    </location>
</feature>
<evidence type="ECO:0000256" key="1">
    <source>
        <dbReference type="SAM" id="MobiDB-lite"/>
    </source>
</evidence>
<dbReference type="Proteomes" id="UP001341840">
    <property type="component" value="Unassembled WGS sequence"/>
</dbReference>
<keyword evidence="2" id="KW-0472">Membrane</keyword>
<organism evidence="3 4">
    <name type="scientific">Stylosanthes scabra</name>
    <dbReference type="NCBI Taxonomy" id="79078"/>
    <lineage>
        <taxon>Eukaryota</taxon>
        <taxon>Viridiplantae</taxon>
        <taxon>Streptophyta</taxon>
        <taxon>Embryophyta</taxon>
        <taxon>Tracheophyta</taxon>
        <taxon>Spermatophyta</taxon>
        <taxon>Magnoliopsida</taxon>
        <taxon>eudicotyledons</taxon>
        <taxon>Gunneridae</taxon>
        <taxon>Pentapetalae</taxon>
        <taxon>rosids</taxon>
        <taxon>fabids</taxon>
        <taxon>Fabales</taxon>
        <taxon>Fabaceae</taxon>
        <taxon>Papilionoideae</taxon>
        <taxon>50 kb inversion clade</taxon>
        <taxon>dalbergioids sensu lato</taxon>
        <taxon>Dalbergieae</taxon>
        <taxon>Pterocarpus clade</taxon>
        <taxon>Stylosanthes</taxon>
    </lineage>
</organism>
<keyword evidence="2" id="KW-1133">Transmembrane helix</keyword>
<dbReference type="EMBL" id="JASCZI010090742">
    <property type="protein sequence ID" value="MED6145930.1"/>
    <property type="molecule type" value="Genomic_DNA"/>
</dbReference>
<name>A0ABU6TBL1_9FABA</name>
<protein>
    <submittedName>
        <fullName evidence="3">Uncharacterized protein</fullName>
    </submittedName>
</protein>
<feature type="transmembrane region" description="Helical" evidence="2">
    <location>
        <begin position="73"/>
        <end position="92"/>
    </location>
</feature>
<comment type="caution">
    <text evidence="3">The sequence shown here is derived from an EMBL/GenBank/DDBJ whole genome shotgun (WGS) entry which is preliminary data.</text>
</comment>
<gene>
    <name evidence="3" type="ORF">PIB30_029665</name>
</gene>
<evidence type="ECO:0000313" key="3">
    <source>
        <dbReference type="EMBL" id="MED6145930.1"/>
    </source>
</evidence>
<reference evidence="3 4" key="1">
    <citation type="journal article" date="2023" name="Plants (Basel)">
        <title>Bridging the Gap: Combining Genomics and Transcriptomics Approaches to Understand Stylosanthes scabra, an Orphan Legume from the Brazilian Caatinga.</title>
        <authorList>
            <person name="Ferreira-Neto J.R.C."/>
            <person name="da Silva M.D."/>
            <person name="Binneck E."/>
            <person name="de Melo N.F."/>
            <person name="da Silva R.H."/>
            <person name="de Melo A.L.T.M."/>
            <person name="Pandolfi V."/>
            <person name="Bustamante F.O."/>
            <person name="Brasileiro-Vidal A.C."/>
            <person name="Benko-Iseppon A.M."/>
        </authorList>
    </citation>
    <scope>NUCLEOTIDE SEQUENCE [LARGE SCALE GENOMIC DNA]</scope>
    <source>
        <tissue evidence="3">Leaves</tissue>
    </source>
</reference>
<sequence>MPIGEERRELQLRGRGGTSERGEAKLDSSDCACFPGDSAWKPFLLLEEHNRDGSGEYNRKLVRFRESTRNSNYLGCGWLRFGYSSWILFMIVSNPFFLV</sequence>
<evidence type="ECO:0000313" key="4">
    <source>
        <dbReference type="Proteomes" id="UP001341840"/>
    </source>
</evidence>